<reference evidence="3" key="1">
    <citation type="submission" date="2019-08" db="EMBL/GenBank/DDBJ databases">
        <authorList>
            <person name="Kucharzyk K."/>
            <person name="Murdoch R.W."/>
            <person name="Higgins S."/>
            <person name="Loffler F."/>
        </authorList>
    </citation>
    <scope>NUCLEOTIDE SEQUENCE</scope>
</reference>
<keyword evidence="1" id="KW-0238">DNA-binding</keyword>
<dbReference type="GO" id="GO:0003677">
    <property type="term" value="F:DNA binding"/>
    <property type="evidence" value="ECO:0007669"/>
    <property type="project" value="UniProtKB-KW"/>
</dbReference>
<feature type="domain" description="HTH tetR-type" evidence="2">
    <location>
        <begin position="7"/>
        <end position="67"/>
    </location>
</feature>
<sequence>MAQTLKEEVRKRIENAAINQLIINGMHKTNMRDIAKEAGITPGNLYRYYTNKDQLIISITAPIVDGLNLIVEKETAGKLNLASTKPDLPLPPPGIDVLAYVEDILLSRLRRALIEIGSLAIQYPKPMAILLDDSIVSKKLYAWGISIITQGYTTCFKANGVKESEIDTMIKVVTMSFCEGIIQLLKAVLDDHDEKRYLKMLDYFLIIERAGIAAILKQELIKGTITVNL</sequence>
<dbReference type="InterPro" id="IPR050624">
    <property type="entry name" value="HTH-type_Tx_Regulator"/>
</dbReference>
<dbReference type="PROSITE" id="PS50977">
    <property type="entry name" value="HTH_TETR_2"/>
    <property type="match status" value="1"/>
</dbReference>
<dbReference type="PANTHER" id="PTHR43479">
    <property type="entry name" value="ACREF/ENVCD OPERON REPRESSOR-RELATED"/>
    <property type="match status" value="1"/>
</dbReference>
<dbReference type="InterPro" id="IPR001647">
    <property type="entry name" value="HTH_TetR"/>
</dbReference>
<evidence type="ECO:0000256" key="1">
    <source>
        <dbReference type="ARBA" id="ARBA00023125"/>
    </source>
</evidence>
<organism evidence="3">
    <name type="scientific">bioreactor metagenome</name>
    <dbReference type="NCBI Taxonomy" id="1076179"/>
    <lineage>
        <taxon>unclassified sequences</taxon>
        <taxon>metagenomes</taxon>
        <taxon>ecological metagenomes</taxon>
    </lineage>
</organism>
<dbReference type="InterPro" id="IPR009057">
    <property type="entry name" value="Homeodomain-like_sf"/>
</dbReference>
<dbReference type="PANTHER" id="PTHR43479:SF11">
    <property type="entry name" value="ACREF_ENVCD OPERON REPRESSOR-RELATED"/>
    <property type="match status" value="1"/>
</dbReference>
<gene>
    <name evidence="3" type="ORF">SDC9_135689</name>
</gene>
<dbReference type="EMBL" id="VSSQ01036179">
    <property type="protein sequence ID" value="MPM88585.1"/>
    <property type="molecule type" value="Genomic_DNA"/>
</dbReference>
<accession>A0A645DH97</accession>
<dbReference type="Pfam" id="PF00440">
    <property type="entry name" value="TetR_N"/>
    <property type="match status" value="1"/>
</dbReference>
<dbReference type="Gene3D" id="1.10.357.10">
    <property type="entry name" value="Tetracycline Repressor, domain 2"/>
    <property type="match status" value="1"/>
</dbReference>
<dbReference type="SUPFAM" id="SSF46689">
    <property type="entry name" value="Homeodomain-like"/>
    <property type="match status" value="1"/>
</dbReference>
<protein>
    <recommendedName>
        <fullName evidence="2">HTH tetR-type domain-containing protein</fullName>
    </recommendedName>
</protein>
<comment type="caution">
    <text evidence="3">The sequence shown here is derived from an EMBL/GenBank/DDBJ whole genome shotgun (WGS) entry which is preliminary data.</text>
</comment>
<dbReference type="AlphaFoldDB" id="A0A645DH97"/>
<name>A0A645DH97_9ZZZZ</name>
<proteinExistence type="predicted"/>
<evidence type="ECO:0000259" key="2">
    <source>
        <dbReference type="PROSITE" id="PS50977"/>
    </source>
</evidence>
<evidence type="ECO:0000313" key="3">
    <source>
        <dbReference type="EMBL" id="MPM88585.1"/>
    </source>
</evidence>